<organism evidence="4 5">
    <name type="scientific">Mycoplasma zalophi</name>
    <dbReference type="NCBI Taxonomy" id="191287"/>
    <lineage>
        <taxon>Bacteria</taxon>
        <taxon>Bacillati</taxon>
        <taxon>Mycoplasmatota</taxon>
        <taxon>Mollicutes</taxon>
        <taxon>Mycoplasmataceae</taxon>
        <taxon>Mycoplasma</taxon>
    </lineage>
</organism>
<dbReference type="CDD" id="cd03428">
    <property type="entry name" value="NUDIX_Ap4A_Nudt2"/>
    <property type="match status" value="1"/>
</dbReference>
<name>A0ABS6DQP7_9MOLU</name>
<evidence type="ECO:0000313" key="4">
    <source>
        <dbReference type="EMBL" id="MBU4692096.1"/>
    </source>
</evidence>
<sequence>MKKEKSCGLILFDLNKNKETEVLIVNQRTHWGFPKGHVEKNETEEQTAIREVLEETGIKAIPFATNEIRLRSKYVIYDNIPKEVIYFIGIPTSKKITRQEEEITEAKWVTLSEAYETLSYKEDKKHLETCQNFLNDIQPFDIWKKYLNE</sequence>
<evidence type="ECO:0000256" key="1">
    <source>
        <dbReference type="ARBA" id="ARBA00005582"/>
    </source>
</evidence>
<dbReference type="PANTHER" id="PTHR21340:SF0">
    <property type="entry name" value="BIS(5'-NUCLEOSYL)-TETRAPHOSPHATASE [ASYMMETRICAL]"/>
    <property type="match status" value="1"/>
</dbReference>
<protein>
    <submittedName>
        <fullName evidence="4">NUDIX domain-containing protein</fullName>
    </submittedName>
</protein>
<comment type="similarity">
    <text evidence="1">Belongs to the Nudix hydrolase family.</text>
</comment>
<dbReference type="PROSITE" id="PS51462">
    <property type="entry name" value="NUDIX"/>
    <property type="match status" value="1"/>
</dbReference>
<evidence type="ECO:0000313" key="5">
    <source>
        <dbReference type="Proteomes" id="UP000718793"/>
    </source>
</evidence>
<dbReference type="PROSITE" id="PS00893">
    <property type="entry name" value="NUDIX_BOX"/>
    <property type="match status" value="1"/>
</dbReference>
<evidence type="ECO:0000259" key="3">
    <source>
        <dbReference type="PROSITE" id="PS51462"/>
    </source>
</evidence>
<accession>A0ABS6DQP7</accession>
<dbReference type="InterPro" id="IPR003565">
    <property type="entry name" value="Tetra_PHTase"/>
</dbReference>
<dbReference type="Proteomes" id="UP000718793">
    <property type="component" value="Unassembled WGS sequence"/>
</dbReference>
<keyword evidence="5" id="KW-1185">Reference proteome</keyword>
<dbReference type="RefSeq" id="WP_216488389.1">
    <property type="nucleotide sequence ID" value="NZ_JAHMHH010000001.1"/>
</dbReference>
<dbReference type="InterPro" id="IPR020084">
    <property type="entry name" value="NUDIX_hydrolase_CS"/>
</dbReference>
<dbReference type="InterPro" id="IPR000086">
    <property type="entry name" value="NUDIX_hydrolase_dom"/>
</dbReference>
<comment type="caution">
    <text evidence="4">The sequence shown here is derived from an EMBL/GenBank/DDBJ whole genome shotgun (WGS) entry which is preliminary data.</text>
</comment>
<gene>
    <name evidence="4" type="ORF">KQ875_00595</name>
</gene>
<proteinExistence type="inferred from homology"/>
<keyword evidence="2" id="KW-0378">Hydrolase</keyword>
<dbReference type="PANTHER" id="PTHR21340">
    <property type="entry name" value="DIADENOSINE 5,5-P1,P4-TETRAPHOSPHATE PYROPHOSPHOHYDROLASE MUTT"/>
    <property type="match status" value="1"/>
</dbReference>
<feature type="domain" description="Nudix hydrolase" evidence="3">
    <location>
        <begin position="2"/>
        <end position="134"/>
    </location>
</feature>
<dbReference type="InterPro" id="IPR051325">
    <property type="entry name" value="Nudix_hydrolase_domain"/>
</dbReference>
<dbReference type="Pfam" id="PF00293">
    <property type="entry name" value="NUDIX"/>
    <property type="match status" value="1"/>
</dbReference>
<dbReference type="EMBL" id="JAHMHH010000001">
    <property type="protein sequence ID" value="MBU4692096.1"/>
    <property type="molecule type" value="Genomic_DNA"/>
</dbReference>
<reference evidence="4" key="1">
    <citation type="submission" date="2021-06" db="EMBL/GenBank/DDBJ databases">
        <title>Novel Mycoplasma species detected in California sea lions (Zalophus californianus) from the USA.</title>
        <authorList>
            <person name="Volokhov D.V."/>
            <person name="Furtak V.A."/>
            <person name="Zagorodnyaya T.A."/>
        </authorList>
    </citation>
    <scope>NUCLEOTIDE SEQUENCE [LARGE SCALE GENOMIC DNA]</scope>
    <source>
        <strain evidence="4">CSL 5346</strain>
    </source>
</reference>
<evidence type="ECO:0000256" key="2">
    <source>
        <dbReference type="ARBA" id="ARBA00022801"/>
    </source>
</evidence>